<feature type="transmembrane region" description="Helical" evidence="4">
    <location>
        <begin position="339"/>
        <end position="357"/>
    </location>
</feature>
<keyword evidence="7" id="KW-1185">Reference proteome</keyword>
<keyword evidence="2 4" id="KW-1133">Transmembrane helix</keyword>
<dbReference type="EMBL" id="LVIE01000163">
    <property type="protein sequence ID" value="OHT24257.1"/>
    <property type="molecule type" value="Genomic_DNA"/>
</dbReference>
<dbReference type="InterPro" id="IPR036259">
    <property type="entry name" value="MFS_trans_sf"/>
</dbReference>
<feature type="transmembrane region" description="Helical" evidence="4">
    <location>
        <begin position="209"/>
        <end position="233"/>
    </location>
</feature>
<feature type="transmembrane region" description="Helical" evidence="4">
    <location>
        <begin position="161"/>
        <end position="182"/>
    </location>
</feature>
<dbReference type="GO" id="GO:0022857">
    <property type="term" value="F:transmembrane transporter activity"/>
    <property type="evidence" value="ECO:0007669"/>
    <property type="project" value="InterPro"/>
</dbReference>
<dbReference type="InterPro" id="IPR020846">
    <property type="entry name" value="MFS_dom"/>
</dbReference>
<evidence type="ECO:0000313" key="7">
    <source>
        <dbReference type="Proteomes" id="UP000179588"/>
    </source>
</evidence>
<name>A0A1S1HQF0_PROST</name>
<protein>
    <submittedName>
        <fullName evidence="6">MFS transporter</fullName>
    </submittedName>
</protein>
<feature type="transmembrane region" description="Helical" evidence="4">
    <location>
        <begin position="363"/>
        <end position="382"/>
    </location>
</feature>
<sequence length="388" mass="42208">MPKNVWWLTIALALFTTGNAIVLSTAVVIGEALSSDPSYSTIPLLSQYIGLIMATIPIAYFMQKYSRKFGFIFGNIAGMIGAILSILGIIYHNLILFSIGLFFTGVAIGTAKQFRFAALEEAPQYLHAKAVGLVMSGGIAAALIGPTLAVTAQRFFSAYPFAGPFSALVVIYLIAFVLLLNIPLKKTSLCQQDNTDQKRSYQQLYSQPILKLIAVVSAAGYALVVFTFASIPLSMKQHGFSFALIAIVFQCHVLSMFAPSFFTGHLVQKIGAKKILFLGILLLMLSATMNLLGTDFYNYLLSGICVGLAWNLILISTTSLLPHSYQAHERGKVQGMTDFLIYSFGAIGSLGAGVLFFSLGWQLMNIVTVIAALMIFVIYLSLKKYLPH</sequence>
<dbReference type="InterPro" id="IPR011701">
    <property type="entry name" value="MFS"/>
</dbReference>
<feature type="transmembrane region" description="Helical" evidence="4">
    <location>
        <begin position="44"/>
        <end position="62"/>
    </location>
</feature>
<evidence type="ECO:0000256" key="1">
    <source>
        <dbReference type="ARBA" id="ARBA00022692"/>
    </source>
</evidence>
<keyword evidence="1 4" id="KW-0812">Transmembrane</keyword>
<dbReference type="SUPFAM" id="SSF103473">
    <property type="entry name" value="MFS general substrate transporter"/>
    <property type="match status" value="1"/>
</dbReference>
<evidence type="ECO:0000259" key="5">
    <source>
        <dbReference type="PROSITE" id="PS50850"/>
    </source>
</evidence>
<dbReference type="Proteomes" id="UP000179588">
    <property type="component" value="Unassembled WGS sequence"/>
</dbReference>
<dbReference type="AlphaFoldDB" id="A0A1S1HQF0"/>
<dbReference type="PANTHER" id="PTHR23534:SF1">
    <property type="entry name" value="MAJOR FACILITATOR SUPERFAMILY PROTEIN"/>
    <property type="match status" value="1"/>
</dbReference>
<dbReference type="Pfam" id="PF07690">
    <property type="entry name" value="MFS_1"/>
    <property type="match status" value="1"/>
</dbReference>
<keyword evidence="3 4" id="KW-0472">Membrane</keyword>
<feature type="transmembrane region" description="Helical" evidence="4">
    <location>
        <begin position="97"/>
        <end position="118"/>
    </location>
</feature>
<gene>
    <name evidence="6" type="ORF">A3Q29_18410</name>
</gene>
<dbReference type="PROSITE" id="PS50850">
    <property type="entry name" value="MFS"/>
    <property type="match status" value="1"/>
</dbReference>
<evidence type="ECO:0000256" key="3">
    <source>
        <dbReference type="ARBA" id="ARBA00023136"/>
    </source>
</evidence>
<accession>A0A1S1HQF0</accession>
<proteinExistence type="predicted"/>
<dbReference type="PANTHER" id="PTHR23534">
    <property type="entry name" value="MFS PERMEASE"/>
    <property type="match status" value="1"/>
</dbReference>
<comment type="caution">
    <text evidence="6">The sequence shown here is derived from an EMBL/GenBank/DDBJ whole genome shotgun (WGS) entry which is preliminary data.</text>
</comment>
<evidence type="ECO:0000313" key="6">
    <source>
        <dbReference type="EMBL" id="OHT24257.1"/>
    </source>
</evidence>
<feature type="domain" description="Major facilitator superfamily (MFS) profile" evidence="5">
    <location>
        <begin position="208"/>
        <end position="388"/>
    </location>
</feature>
<evidence type="ECO:0000256" key="2">
    <source>
        <dbReference type="ARBA" id="ARBA00022989"/>
    </source>
</evidence>
<evidence type="ECO:0000256" key="4">
    <source>
        <dbReference type="SAM" id="Phobius"/>
    </source>
</evidence>
<organism evidence="6 7">
    <name type="scientific">Providencia stuartii</name>
    <dbReference type="NCBI Taxonomy" id="588"/>
    <lineage>
        <taxon>Bacteria</taxon>
        <taxon>Pseudomonadati</taxon>
        <taxon>Pseudomonadota</taxon>
        <taxon>Gammaproteobacteria</taxon>
        <taxon>Enterobacterales</taxon>
        <taxon>Morganellaceae</taxon>
        <taxon>Providencia</taxon>
    </lineage>
</organism>
<feature type="transmembrane region" description="Helical" evidence="4">
    <location>
        <begin position="69"/>
        <end position="91"/>
    </location>
</feature>
<reference evidence="6 7" key="1">
    <citation type="submission" date="2016-03" db="EMBL/GenBank/DDBJ databases">
        <title>Genome sequence of Providencia stuartii strain, isolated from the salivary glands of larval Lucilia sericata.</title>
        <authorList>
            <person name="Yuan Y."/>
            <person name="Zhang Y."/>
            <person name="Fu S."/>
            <person name="Crippen T.L."/>
            <person name="Visi D."/>
            <person name="Benbow M.E."/>
            <person name="Allen M."/>
            <person name="Tomberlin J.K."/>
            <person name="Sze S.-H."/>
            <person name="Tarone A.M."/>
        </authorList>
    </citation>
    <scope>NUCLEOTIDE SEQUENCE [LARGE SCALE GENOMIC DNA]</scope>
    <source>
        <strain evidence="6 7">Crippen</strain>
    </source>
</reference>
<feature type="transmembrane region" description="Helical" evidence="4">
    <location>
        <begin position="130"/>
        <end position="149"/>
    </location>
</feature>
<dbReference type="Gene3D" id="1.20.1250.20">
    <property type="entry name" value="MFS general substrate transporter like domains"/>
    <property type="match status" value="1"/>
</dbReference>
<feature type="transmembrane region" description="Helical" evidence="4">
    <location>
        <begin position="299"/>
        <end position="318"/>
    </location>
</feature>
<feature type="transmembrane region" description="Helical" evidence="4">
    <location>
        <begin position="239"/>
        <end position="263"/>
    </location>
</feature>
<feature type="transmembrane region" description="Helical" evidence="4">
    <location>
        <begin position="275"/>
        <end position="293"/>
    </location>
</feature>